<protein>
    <submittedName>
        <fullName evidence="12">Transport and Golgi organization protein 11</fullName>
    </submittedName>
</protein>
<comment type="subcellular location">
    <subcellularLocation>
        <location evidence="1">Mitochondrion outer membrane</location>
        <topology evidence="1">Single-pass type IV membrane protein</topology>
    </subcellularLocation>
    <subcellularLocation>
        <location evidence="2">Peroxisome</location>
    </subcellularLocation>
</comment>
<dbReference type="PANTHER" id="PTHR16501">
    <property type="entry name" value="TRANSPORT AND GOLGI ORGANIZATION PROTEIN 11"/>
    <property type="match status" value="1"/>
</dbReference>
<evidence type="ECO:0000256" key="1">
    <source>
        <dbReference type="ARBA" id="ARBA00004200"/>
    </source>
</evidence>
<feature type="domain" description="Mff-like" evidence="11">
    <location>
        <begin position="13"/>
        <end position="139"/>
    </location>
</feature>
<keyword evidence="4" id="KW-0812">Transmembrane</keyword>
<dbReference type="EMBL" id="GGMR01004498">
    <property type="protein sequence ID" value="MBY17117.1"/>
    <property type="molecule type" value="Transcribed_RNA"/>
</dbReference>
<keyword evidence="5" id="KW-1000">Mitochondrion outer membrane</keyword>
<evidence type="ECO:0000256" key="10">
    <source>
        <dbReference type="ARBA" id="ARBA00023140"/>
    </source>
</evidence>
<keyword evidence="6" id="KW-1133">Transmembrane helix</keyword>
<keyword evidence="7" id="KW-0175">Coiled coil</keyword>
<comment type="similarity">
    <text evidence="3">Belongs to the Tango11 family.</text>
</comment>
<evidence type="ECO:0000256" key="9">
    <source>
        <dbReference type="ARBA" id="ARBA00023136"/>
    </source>
</evidence>
<sequence length="227" mass="26381">MFNHFCVDLFAMDDHHIYDVNFTEEINNKMQVPKSIRVNGDVSNYRSSNYYTDDNSRFGDNFDMNVPEKIVLIGNNQHKGSSSKPREFAIDDLIIPQPPAEEFIRVQTPPQKITMSRHYFPSVLDDFEVKSMNTEQTEESIPNNTEPVTNAVQINPNMSFFNTSMSEPMTISEELAHLRQQMGRVSRRVIELEHTASLPFYVREKKLIVTLVCSYVVFKFASWLTRR</sequence>
<reference evidence="12" key="1">
    <citation type="submission" date="2018-04" db="EMBL/GenBank/DDBJ databases">
        <title>Transcriptome of Schizaphis graminum biotype I.</title>
        <authorList>
            <person name="Scully E.D."/>
            <person name="Geib S.M."/>
            <person name="Palmer N.A."/>
            <person name="Koch K."/>
            <person name="Bradshaw J."/>
            <person name="Heng-Moss T."/>
            <person name="Sarath G."/>
        </authorList>
    </citation>
    <scope>NUCLEOTIDE SEQUENCE</scope>
</reference>
<evidence type="ECO:0000256" key="8">
    <source>
        <dbReference type="ARBA" id="ARBA00023128"/>
    </source>
</evidence>
<organism evidence="12">
    <name type="scientific">Schizaphis graminum</name>
    <name type="common">Green bug aphid</name>
    <dbReference type="NCBI Taxonomy" id="13262"/>
    <lineage>
        <taxon>Eukaryota</taxon>
        <taxon>Metazoa</taxon>
        <taxon>Ecdysozoa</taxon>
        <taxon>Arthropoda</taxon>
        <taxon>Hexapoda</taxon>
        <taxon>Insecta</taxon>
        <taxon>Pterygota</taxon>
        <taxon>Neoptera</taxon>
        <taxon>Paraneoptera</taxon>
        <taxon>Hemiptera</taxon>
        <taxon>Sternorrhyncha</taxon>
        <taxon>Aphidomorpha</taxon>
        <taxon>Aphidoidea</taxon>
        <taxon>Aphididae</taxon>
        <taxon>Aphidini</taxon>
        <taxon>Schizaphis</taxon>
    </lineage>
</organism>
<evidence type="ECO:0000259" key="11">
    <source>
        <dbReference type="Pfam" id="PF05644"/>
    </source>
</evidence>
<accession>A0A2S2NIW4</accession>
<keyword evidence="8" id="KW-0496">Mitochondrion</keyword>
<keyword evidence="10" id="KW-0576">Peroxisome</keyword>
<dbReference type="InterPro" id="IPR039433">
    <property type="entry name" value="Mff-like_dom"/>
</dbReference>
<evidence type="ECO:0000256" key="5">
    <source>
        <dbReference type="ARBA" id="ARBA00022787"/>
    </source>
</evidence>
<dbReference type="InterPro" id="IPR008518">
    <property type="entry name" value="Mff/Tango-11"/>
</dbReference>
<evidence type="ECO:0000313" key="12">
    <source>
        <dbReference type="EMBL" id="MBY17117.1"/>
    </source>
</evidence>
<dbReference type="GO" id="GO:0005741">
    <property type="term" value="C:mitochondrial outer membrane"/>
    <property type="evidence" value="ECO:0007669"/>
    <property type="project" value="UniProtKB-SubCell"/>
</dbReference>
<gene>
    <name evidence="12" type="primary">Tango11</name>
    <name evidence="12" type="ORF">g.48754</name>
</gene>
<evidence type="ECO:0000256" key="2">
    <source>
        <dbReference type="ARBA" id="ARBA00004275"/>
    </source>
</evidence>
<evidence type="ECO:0000256" key="4">
    <source>
        <dbReference type="ARBA" id="ARBA00022692"/>
    </source>
</evidence>
<evidence type="ECO:0000256" key="3">
    <source>
        <dbReference type="ARBA" id="ARBA00009806"/>
    </source>
</evidence>
<name>A0A2S2NIW4_SCHGA</name>
<evidence type="ECO:0000256" key="7">
    <source>
        <dbReference type="ARBA" id="ARBA00023054"/>
    </source>
</evidence>
<keyword evidence="9" id="KW-0472">Membrane</keyword>
<dbReference type="GO" id="GO:0005777">
    <property type="term" value="C:peroxisome"/>
    <property type="evidence" value="ECO:0007669"/>
    <property type="project" value="UniProtKB-SubCell"/>
</dbReference>
<proteinExistence type="inferred from homology"/>
<dbReference type="PANTHER" id="PTHR16501:SF6">
    <property type="entry name" value="TRANSPORT AND GOLGI ORGANIZATION PROTEIN 11"/>
    <property type="match status" value="1"/>
</dbReference>
<evidence type="ECO:0000256" key="6">
    <source>
        <dbReference type="ARBA" id="ARBA00022989"/>
    </source>
</evidence>
<dbReference type="Pfam" id="PF05644">
    <property type="entry name" value="Miff"/>
    <property type="match status" value="1"/>
</dbReference>
<dbReference type="AlphaFoldDB" id="A0A2S2NIW4"/>